<dbReference type="KEGG" id="ssyr:SSYRP_v1c08950"/>
<dbReference type="OrthoDB" id="390363at2"/>
<proteinExistence type="predicted"/>
<dbReference type="Proteomes" id="UP000013963">
    <property type="component" value="Chromosome"/>
</dbReference>
<organism evidence="2 3">
    <name type="scientific">Spiroplasma syrphidicola EA-1</name>
    <dbReference type="NCBI Taxonomy" id="1276229"/>
    <lineage>
        <taxon>Bacteria</taxon>
        <taxon>Bacillati</taxon>
        <taxon>Mycoplasmatota</taxon>
        <taxon>Mollicutes</taxon>
        <taxon>Entomoplasmatales</taxon>
        <taxon>Spiroplasmataceae</taxon>
        <taxon>Spiroplasma</taxon>
    </lineage>
</organism>
<dbReference type="HOGENOM" id="CLU_683167_0_0_14"/>
<dbReference type="RefSeq" id="WP_016341124.1">
    <property type="nucleotide sequence ID" value="NC_021284.1"/>
</dbReference>
<name>R4UEY0_9MOLU</name>
<feature type="signal peptide" evidence="1">
    <location>
        <begin position="1"/>
        <end position="19"/>
    </location>
</feature>
<dbReference type="STRING" id="1276229.SSYRP_v1c08950"/>
<accession>R4UEY0</accession>
<dbReference type="EMBL" id="CP005078">
    <property type="protein sequence ID" value="AGM26484.1"/>
    <property type="molecule type" value="Genomic_DNA"/>
</dbReference>
<evidence type="ECO:0000313" key="2">
    <source>
        <dbReference type="EMBL" id="AGM26484.1"/>
    </source>
</evidence>
<gene>
    <name evidence="2" type="ORF">SSYRP_v1c08950</name>
</gene>
<dbReference type="PATRIC" id="fig|1276229.3.peg.889"/>
<reference evidence="2 3" key="1">
    <citation type="journal article" date="2013" name="Genome Biol. Evol.">
        <title>Complete genomes of two dipteran-associated spiroplasmas provided insights into the origin, dynamics, and impacts of viral invasion in spiroplasma.</title>
        <authorList>
            <person name="Ku C."/>
            <person name="Lo W.S."/>
            <person name="Chen L.L."/>
            <person name="Kuo C.H."/>
        </authorList>
    </citation>
    <scope>NUCLEOTIDE SEQUENCE [LARGE SCALE GENOMIC DNA]</scope>
    <source>
        <strain evidence="2">EA-1</strain>
    </source>
</reference>
<evidence type="ECO:0000313" key="3">
    <source>
        <dbReference type="Proteomes" id="UP000013963"/>
    </source>
</evidence>
<protein>
    <recommendedName>
        <fullName evidence="4">Lipoprotein</fullName>
    </recommendedName>
</protein>
<evidence type="ECO:0000256" key="1">
    <source>
        <dbReference type="SAM" id="SignalP"/>
    </source>
</evidence>
<dbReference type="PROSITE" id="PS51257">
    <property type="entry name" value="PROKAR_LIPOPROTEIN"/>
    <property type="match status" value="1"/>
</dbReference>
<feature type="chain" id="PRO_5004380269" description="Lipoprotein" evidence="1">
    <location>
        <begin position="20"/>
        <end position="403"/>
    </location>
</feature>
<evidence type="ECO:0008006" key="4">
    <source>
        <dbReference type="Google" id="ProtNLM"/>
    </source>
</evidence>
<dbReference type="AlphaFoldDB" id="R4UEY0"/>
<keyword evidence="1" id="KW-0732">Signal</keyword>
<keyword evidence="3" id="KW-1185">Reference proteome</keyword>
<sequence>MKKLLLSMLSLSLSVTSFTSVMSCQTSIVKAEDFDLATISESLFTNYPWTINEMLSSQLGKFDSLQSTVNKILMQKIPSLDFFKINIEIYYGGEETTNKNTLIDFATVGSFFPITYFTIHIVPSELGHYQNEKWITVNCDVDFSELSFFEDSSAHFSNHPTKLSQAELLDGFIKSFNSWGQTEEGMGALKSIFEKKGLWNNNNLLPQEVFNIIRPMGKDTSNFLKFDEEHSRLQFDQSVTDSFYQPYLAGVGFNFNVKQEILAVWNVTISSTDYNTNDWRNIDWKPLPNKVYDETTTVGDVVNDVAQYLAEWSGHVHNSHFIQGSDLNVILKKGYKPEGTDFWPPTTLLKNLWKSDEKYGELPYVYAWIKSSNQSYLKIDNQSGSAGTHVTFKINSEEKLWQN</sequence>